<dbReference type="InterPro" id="IPR005475">
    <property type="entry name" value="Transketolase-like_Pyr-bd"/>
</dbReference>
<dbReference type="OrthoDB" id="8732661at2"/>
<dbReference type="InterPro" id="IPR009014">
    <property type="entry name" value="Transketo_C/PFOR_II"/>
</dbReference>
<protein>
    <submittedName>
        <fullName evidence="2">Transketolase</fullName>
    </submittedName>
</protein>
<gene>
    <name evidence="2" type="ORF">FHX34_1011319</name>
</gene>
<dbReference type="Gene3D" id="3.40.50.970">
    <property type="match status" value="1"/>
</dbReference>
<evidence type="ECO:0000259" key="1">
    <source>
        <dbReference type="SMART" id="SM00861"/>
    </source>
</evidence>
<dbReference type="Proteomes" id="UP000320239">
    <property type="component" value="Unassembled WGS sequence"/>
</dbReference>
<organism evidence="2 3">
    <name type="scientific">Actinoplanes teichomyceticus</name>
    <dbReference type="NCBI Taxonomy" id="1867"/>
    <lineage>
        <taxon>Bacteria</taxon>
        <taxon>Bacillati</taxon>
        <taxon>Actinomycetota</taxon>
        <taxon>Actinomycetes</taxon>
        <taxon>Micromonosporales</taxon>
        <taxon>Micromonosporaceae</taxon>
        <taxon>Actinoplanes</taxon>
    </lineage>
</organism>
<dbReference type="PANTHER" id="PTHR43825:SF1">
    <property type="entry name" value="TRANSKETOLASE-LIKE PYRIMIDINE-BINDING DOMAIN-CONTAINING PROTEIN"/>
    <property type="match status" value="1"/>
</dbReference>
<dbReference type="InterPro" id="IPR029061">
    <property type="entry name" value="THDP-binding"/>
</dbReference>
<comment type="caution">
    <text evidence="2">The sequence shown here is derived from an EMBL/GenBank/DDBJ whole genome shotgun (WGS) entry which is preliminary data.</text>
</comment>
<dbReference type="Gene3D" id="3.40.50.920">
    <property type="match status" value="1"/>
</dbReference>
<dbReference type="AlphaFoldDB" id="A0A561WR43"/>
<evidence type="ECO:0000313" key="3">
    <source>
        <dbReference type="Proteomes" id="UP000320239"/>
    </source>
</evidence>
<evidence type="ECO:0000313" key="2">
    <source>
        <dbReference type="EMBL" id="TWG26335.1"/>
    </source>
</evidence>
<name>A0A561WR43_ACTTI</name>
<dbReference type="Pfam" id="PF02779">
    <property type="entry name" value="Transket_pyr"/>
    <property type="match status" value="1"/>
</dbReference>
<dbReference type="SMART" id="SM00861">
    <property type="entry name" value="Transket_pyr"/>
    <property type="match status" value="1"/>
</dbReference>
<sequence>MRDTFVATTTALLDEDPRTALVLADISADAFAPALRRHPDRALNVGIREQLMVGVGGGLALTGMRPYLHSYAPFLIDRAYEQIKLDLGHQDAGAVLVSIGASYDAAAAGYTHQSPGDVALLDTLDGWTVQVPGHRDEVPAMLREAARHDDRVYIRLSAQENDRAHPDGGRLRVLRRGGPLVLAVGPMLDAVLAATRGMDVTVAYTNTPRPLDVEGLRLLTEAEVIVVEPYLAGTSARLVGEALSGVPHRALHLGVARTEIRDYGTWHDHARAHGVDAAGLRRSIADFLGEGGPLAQEHLA</sequence>
<dbReference type="InterPro" id="IPR051157">
    <property type="entry name" value="PDH/Transketolase"/>
</dbReference>
<keyword evidence="3" id="KW-1185">Reference proteome</keyword>
<dbReference type="PANTHER" id="PTHR43825">
    <property type="entry name" value="PYRUVATE DEHYDROGENASE E1 COMPONENT"/>
    <property type="match status" value="1"/>
</dbReference>
<accession>A0A561WR43</accession>
<dbReference type="SUPFAM" id="SSF52518">
    <property type="entry name" value="Thiamin diphosphate-binding fold (THDP-binding)"/>
    <property type="match status" value="1"/>
</dbReference>
<dbReference type="EMBL" id="VIWY01000001">
    <property type="protein sequence ID" value="TWG26335.1"/>
    <property type="molecule type" value="Genomic_DNA"/>
</dbReference>
<reference evidence="2 3" key="1">
    <citation type="submission" date="2019-06" db="EMBL/GenBank/DDBJ databases">
        <title>Sequencing the genomes of 1000 actinobacteria strains.</title>
        <authorList>
            <person name="Klenk H.-P."/>
        </authorList>
    </citation>
    <scope>NUCLEOTIDE SEQUENCE [LARGE SCALE GENOMIC DNA]</scope>
    <source>
        <strain evidence="2 3">DSM 43866</strain>
    </source>
</reference>
<feature type="domain" description="Transketolase-like pyrimidine-binding" evidence="1">
    <location>
        <begin position="1"/>
        <end position="164"/>
    </location>
</feature>
<dbReference type="RefSeq" id="WP_122981728.1">
    <property type="nucleotide sequence ID" value="NZ_BOMX01000029.1"/>
</dbReference>
<proteinExistence type="predicted"/>
<dbReference type="GO" id="GO:0000287">
    <property type="term" value="F:magnesium ion binding"/>
    <property type="evidence" value="ECO:0007669"/>
    <property type="project" value="UniProtKB-ARBA"/>
</dbReference>
<dbReference type="SUPFAM" id="SSF52922">
    <property type="entry name" value="TK C-terminal domain-like"/>
    <property type="match status" value="1"/>
</dbReference>
<dbReference type="CDD" id="cd07033">
    <property type="entry name" value="TPP_PYR_DXS_TK_like"/>
    <property type="match status" value="1"/>
</dbReference>